<organism evidence="3 4">
    <name type="scientific">Marinobacterium weihaiense</name>
    <dbReference type="NCBI Taxonomy" id="2851016"/>
    <lineage>
        <taxon>Bacteria</taxon>
        <taxon>Pseudomonadati</taxon>
        <taxon>Pseudomonadota</taxon>
        <taxon>Gammaproteobacteria</taxon>
        <taxon>Oceanospirillales</taxon>
        <taxon>Oceanospirillaceae</taxon>
        <taxon>Marinobacterium</taxon>
    </lineage>
</organism>
<dbReference type="PANTHER" id="PTHR46663:SF4">
    <property type="entry name" value="DIGUANYLATE CYCLASE DGCT-RELATED"/>
    <property type="match status" value="1"/>
</dbReference>
<evidence type="ECO:0000313" key="3">
    <source>
        <dbReference type="EMBL" id="MBV0933614.1"/>
    </source>
</evidence>
<dbReference type="InterPro" id="IPR003660">
    <property type="entry name" value="HAMP_dom"/>
</dbReference>
<dbReference type="NCBIfam" id="TIGR00254">
    <property type="entry name" value="GGDEF"/>
    <property type="match status" value="1"/>
</dbReference>
<keyword evidence="4" id="KW-1185">Reference proteome</keyword>
<sequence>MAYIHYLVLPPIGEQAIAIATNAHRSHLRLTAEAIVPSLLESDLAKTYELLDAIRYDNPDWRRLELFSTDGKRLYPLALPAKASGSLMTLEEPVGFLSPPLAQLKIGVDLSRSIDMAQALESSVMKALAFLLLLIMLAVWLEVEVLIRRPLSRMVAAARRMIKGDFNAPLPARGRDEIGELAGTFADLRGTIERHHIDLAAELEAQRANALALVEAKRQAEHDATHDALTGLLNRRELERRLRIALHEAQTGIGSRHALLFMDLDHFKRVNDSCGHPAGDELLRNITAIMRRCVREDDACARMGGDEFAILLKDCERRVAVRIANDICRSIQQYRFECTGLVFHVGASIGIARLDATSTSVDQVMADADAACYEAKRRGRSRVEVAPDIQPVDA</sequence>
<dbReference type="Pfam" id="PF00672">
    <property type="entry name" value="HAMP"/>
    <property type="match status" value="1"/>
</dbReference>
<dbReference type="Proteomes" id="UP000755551">
    <property type="component" value="Unassembled WGS sequence"/>
</dbReference>
<dbReference type="SMART" id="SM00304">
    <property type="entry name" value="HAMP"/>
    <property type="match status" value="1"/>
</dbReference>
<evidence type="ECO:0000259" key="1">
    <source>
        <dbReference type="PROSITE" id="PS50885"/>
    </source>
</evidence>
<dbReference type="PANTHER" id="PTHR46663">
    <property type="entry name" value="DIGUANYLATE CYCLASE DGCT-RELATED"/>
    <property type="match status" value="1"/>
</dbReference>
<feature type="domain" description="GGDEF" evidence="2">
    <location>
        <begin position="255"/>
        <end position="388"/>
    </location>
</feature>
<feature type="domain" description="HAMP" evidence="1">
    <location>
        <begin position="145"/>
        <end position="197"/>
    </location>
</feature>
<dbReference type="SMART" id="SM00267">
    <property type="entry name" value="GGDEF"/>
    <property type="match status" value="1"/>
</dbReference>
<evidence type="ECO:0000259" key="2">
    <source>
        <dbReference type="PROSITE" id="PS50887"/>
    </source>
</evidence>
<dbReference type="EMBL" id="JAHQZT010000010">
    <property type="protein sequence ID" value="MBV0933614.1"/>
    <property type="molecule type" value="Genomic_DNA"/>
</dbReference>
<dbReference type="InterPro" id="IPR000160">
    <property type="entry name" value="GGDEF_dom"/>
</dbReference>
<dbReference type="PROSITE" id="PS50885">
    <property type="entry name" value="HAMP"/>
    <property type="match status" value="1"/>
</dbReference>
<dbReference type="RefSeq" id="WP_217335034.1">
    <property type="nucleotide sequence ID" value="NZ_JAHQZT010000010.1"/>
</dbReference>
<evidence type="ECO:0000313" key="4">
    <source>
        <dbReference type="Proteomes" id="UP000755551"/>
    </source>
</evidence>
<dbReference type="EC" id="2.7.7.65" evidence="3"/>
<comment type="caution">
    <text evidence="3">The sequence shown here is derived from an EMBL/GenBank/DDBJ whole genome shotgun (WGS) entry which is preliminary data.</text>
</comment>
<dbReference type="InterPro" id="IPR052163">
    <property type="entry name" value="DGC-Regulatory_Protein"/>
</dbReference>
<keyword evidence="3" id="KW-0808">Transferase</keyword>
<proteinExistence type="predicted"/>
<protein>
    <submittedName>
        <fullName evidence="3">Diguanylate cyclase</fullName>
        <ecNumber evidence="3">2.7.7.65</ecNumber>
    </submittedName>
</protein>
<dbReference type="CDD" id="cd01949">
    <property type="entry name" value="GGDEF"/>
    <property type="match status" value="1"/>
</dbReference>
<accession>A0ABS6MBF3</accession>
<dbReference type="GO" id="GO:0052621">
    <property type="term" value="F:diguanylate cyclase activity"/>
    <property type="evidence" value="ECO:0007669"/>
    <property type="project" value="UniProtKB-EC"/>
</dbReference>
<name>A0ABS6MBF3_9GAMM</name>
<keyword evidence="3" id="KW-0548">Nucleotidyltransferase</keyword>
<dbReference type="PROSITE" id="PS50887">
    <property type="entry name" value="GGDEF"/>
    <property type="match status" value="1"/>
</dbReference>
<dbReference type="CDD" id="cd06225">
    <property type="entry name" value="HAMP"/>
    <property type="match status" value="1"/>
</dbReference>
<reference evidence="3 4" key="1">
    <citation type="submission" date="2021-06" db="EMBL/GenBank/DDBJ databases">
        <title>Bacterium isolated from marine sediment.</title>
        <authorList>
            <person name="Zhu K.-L."/>
            <person name="Du Z.-J."/>
            <person name="Liang Q.-Y."/>
        </authorList>
    </citation>
    <scope>NUCLEOTIDE SEQUENCE [LARGE SCALE GENOMIC DNA]</scope>
    <source>
        <strain evidence="3 4">A346</strain>
    </source>
</reference>
<gene>
    <name evidence="3" type="ORF">KTN04_09720</name>
</gene>
<dbReference type="Pfam" id="PF00990">
    <property type="entry name" value="GGDEF"/>
    <property type="match status" value="1"/>
</dbReference>